<dbReference type="Gene3D" id="3.40.630.10">
    <property type="entry name" value="Zn peptidases"/>
    <property type="match status" value="1"/>
</dbReference>
<evidence type="ECO:0000259" key="8">
    <source>
        <dbReference type="PROSITE" id="PS52035"/>
    </source>
</evidence>
<dbReference type="Pfam" id="PF00246">
    <property type="entry name" value="Peptidase_M14"/>
    <property type="match status" value="1"/>
</dbReference>
<evidence type="ECO:0000256" key="2">
    <source>
        <dbReference type="ARBA" id="ARBA00005988"/>
    </source>
</evidence>
<proteinExistence type="inferred from homology"/>
<evidence type="ECO:0000256" key="4">
    <source>
        <dbReference type="ARBA" id="ARBA00022801"/>
    </source>
</evidence>
<dbReference type="PRINTS" id="PR00765">
    <property type="entry name" value="CRBOXYPTASEA"/>
</dbReference>
<name>A0A109MYS3_9BACI</name>
<comment type="caution">
    <text evidence="9">The sequence shown here is derived from an EMBL/GenBank/DDBJ whole genome shotgun (WGS) entry which is preliminary data.</text>
</comment>
<dbReference type="SUPFAM" id="SSF53187">
    <property type="entry name" value="Zn-dependent exopeptidases"/>
    <property type="match status" value="1"/>
</dbReference>
<dbReference type="GO" id="GO:0008270">
    <property type="term" value="F:zinc ion binding"/>
    <property type="evidence" value="ECO:0007669"/>
    <property type="project" value="InterPro"/>
</dbReference>
<dbReference type="EMBL" id="LNNH01000017">
    <property type="protein sequence ID" value="KWW20360.1"/>
    <property type="molecule type" value="Genomic_DNA"/>
</dbReference>
<keyword evidence="6" id="KW-0482">Metalloprotease</keyword>
<dbReference type="SMART" id="SM00631">
    <property type="entry name" value="Zn_pept"/>
    <property type="match status" value="1"/>
</dbReference>
<reference evidence="9 10" key="1">
    <citation type="submission" date="2015-11" db="EMBL/GenBank/DDBJ databases">
        <title>Genome Sequence of Bacillus simplex strain VanAntwerpen2.</title>
        <authorList>
            <person name="Couger M.B."/>
        </authorList>
    </citation>
    <scope>NUCLEOTIDE SEQUENCE [LARGE SCALE GENOMIC DNA]</scope>
    <source>
        <strain evidence="9 10">VanAntwerpen02</strain>
    </source>
</reference>
<gene>
    <name evidence="9" type="ORF">AS888_18500</name>
</gene>
<evidence type="ECO:0000256" key="5">
    <source>
        <dbReference type="ARBA" id="ARBA00022833"/>
    </source>
</evidence>
<evidence type="ECO:0000256" key="1">
    <source>
        <dbReference type="ARBA" id="ARBA00001947"/>
    </source>
</evidence>
<dbReference type="PROSITE" id="PS52035">
    <property type="entry name" value="PEPTIDASE_M14"/>
    <property type="match status" value="1"/>
</dbReference>
<sequence length="388" mass="43960">MKVVSRSRDTLAYYSQLFQIPQVLLEDANPTIAEGNLPTDIEVQIPGFVTDKESRSGSTLREIALRSQLPLDALSLLNQVEKETVSVPVRIINPLLVIEKPYDYQSLLDDLDILSFHYPFIQVESIGKSVLGKELLEVRVGQGKKVIHYNGSFHANEWITSAVLMKWLNDLLVAVTNDRTLCSVDCMSFYQNVTISIVPMVDPDGVDLVIKGEQAAEGKFDVLKMNNGNPAFYAWKANIRGVDLNNQYPANWEIEKRRKLPKAPAPRDFPGQYSLSEPEALAMKELAERRNFERVIALHTQGKEFYWGYEGHEPEHSASMAREFEMRSGYRAVQYVDSHAGYKDWFIQEFKRPGFTIELGTGINPLPLSHLPGIYEDSVKILMAGLYM</sequence>
<dbReference type="PANTHER" id="PTHR11705:SF143">
    <property type="entry name" value="SLL0236 PROTEIN"/>
    <property type="match status" value="1"/>
</dbReference>
<evidence type="ECO:0000313" key="10">
    <source>
        <dbReference type="Proteomes" id="UP000064189"/>
    </source>
</evidence>
<protein>
    <submittedName>
        <fullName evidence="9">Peptidase M14</fullName>
    </submittedName>
</protein>
<keyword evidence="10" id="KW-1185">Reference proteome</keyword>
<dbReference type="GO" id="GO:0004181">
    <property type="term" value="F:metallocarboxypeptidase activity"/>
    <property type="evidence" value="ECO:0007669"/>
    <property type="project" value="InterPro"/>
</dbReference>
<dbReference type="RefSeq" id="WP_061141987.1">
    <property type="nucleotide sequence ID" value="NZ_LNNH01000017.1"/>
</dbReference>
<keyword evidence="3" id="KW-0645">Protease</keyword>
<accession>A0A109MYS3</accession>
<comment type="cofactor">
    <cofactor evidence="1">
        <name>Zn(2+)</name>
        <dbReference type="ChEBI" id="CHEBI:29105"/>
    </cofactor>
</comment>
<evidence type="ECO:0000256" key="7">
    <source>
        <dbReference type="PROSITE-ProRule" id="PRU01379"/>
    </source>
</evidence>
<dbReference type="InterPro" id="IPR034274">
    <property type="entry name" value="ENP1_M14_CPD"/>
</dbReference>
<dbReference type="PANTHER" id="PTHR11705">
    <property type="entry name" value="PROTEASE FAMILY M14 CARBOXYPEPTIDASE A,B"/>
    <property type="match status" value="1"/>
</dbReference>
<dbReference type="InterPro" id="IPR000834">
    <property type="entry name" value="Peptidase_M14"/>
</dbReference>
<evidence type="ECO:0000256" key="3">
    <source>
        <dbReference type="ARBA" id="ARBA00022670"/>
    </source>
</evidence>
<evidence type="ECO:0000313" key="9">
    <source>
        <dbReference type="EMBL" id="KWW20360.1"/>
    </source>
</evidence>
<feature type="active site" description="Proton donor/acceptor" evidence="7">
    <location>
        <position position="358"/>
    </location>
</feature>
<keyword evidence="5" id="KW-0862">Zinc</keyword>
<dbReference type="GO" id="GO:0005615">
    <property type="term" value="C:extracellular space"/>
    <property type="evidence" value="ECO:0007669"/>
    <property type="project" value="TreeGrafter"/>
</dbReference>
<evidence type="ECO:0000256" key="6">
    <source>
        <dbReference type="ARBA" id="ARBA00023049"/>
    </source>
</evidence>
<comment type="similarity">
    <text evidence="2 7">Belongs to the peptidase M14 family.</text>
</comment>
<dbReference type="Proteomes" id="UP000064189">
    <property type="component" value="Unassembled WGS sequence"/>
</dbReference>
<feature type="domain" description="Peptidase M14" evidence="8">
    <location>
        <begin position="100"/>
        <end position="386"/>
    </location>
</feature>
<dbReference type="AlphaFoldDB" id="A0A109MYS3"/>
<keyword evidence="4" id="KW-0378">Hydrolase</keyword>
<dbReference type="GO" id="GO:0006508">
    <property type="term" value="P:proteolysis"/>
    <property type="evidence" value="ECO:0007669"/>
    <property type="project" value="UniProtKB-KW"/>
</dbReference>
<dbReference type="CDD" id="cd06229">
    <property type="entry name" value="M14_Endopeptidase_I"/>
    <property type="match status" value="1"/>
</dbReference>
<organism evidence="9 10">
    <name type="scientific">Peribacillus simplex</name>
    <dbReference type="NCBI Taxonomy" id="1478"/>
    <lineage>
        <taxon>Bacteria</taxon>
        <taxon>Bacillati</taxon>
        <taxon>Bacillota</taxon>
        <taxon>Bacilli</taxon>
        <taxon>Bacillales</taxon>
        <taxon>Bacillaceae</taxon>
        <taxon>Peribacillus</taxon>
    </lineage>
</organism>